<keyword evidence="2 6" id="KW-0479">Metal-binding</keyword>
<dbReference type="InterPro" id="IPR001333">
    <property type="entry name" value="Peptidase_M32_Taq"/>
</dbReference>
<keyword evidence="11" id="KW-1185">Reference proteome</keyword>
<evidence type="ECO:0000259" key="7">
    <source>
        <dbReference type="Pfam" id="PF01432"/>
    </source>
</evidence>
<dbReference type="GO" id="GO:0004181">
    <property type="term" value="F:metallocarboxypeptidase activity"/>
    <property type="evidence" value="ECO:0007669"/>
    <property type="project" value="InterPro"/>
</dbReference>
<dbReference type="InterPro" id="IPR001567">
    <property type="entry name" value="Pept_M3A_M3B_dom"/>
</dbReference>
<dbReference type="NCBIfam" id="TIGR02290">
    <property type="entry name" value="M3_fam_3"/>
    <property type="match status" value="1"/>
</dbReference>
<evidence type="ECO:0000313" key="9">
    <source>
        <dbReference type="EMBL" id="GAP19078.1"/>
    </source>
</evidence>
<evidence type="ECO:0000313" key="10">
    <source>
        <dbReference type="EMBL" id="KPL91584.1"/>
    </source>
</evidence>
<dbReference type="GO" id="GO:0006508">
    <property type="term" value="P:proteolysis"/>
    <property type="evidence" value="ECO:0007669"/>
    <property type="project" value="UniProtKB-KW"/>
</dbReference>
<dbReference type="Pfam" id="PF08439">
    <property type="entry name" value="Peptidase_M3_N"/>
    <property type="match status" value="1"/>
</dbReference>
<dbReference type="CDD" id="cd09607">
    <property type="entry name" value="M3B_PepF"/>
    <property type="match status" value="1"/>
</dbReference>
<gene>
    <name evidence="10" type="ORF">ADN01_01320</name>
    <name evidence="9" type="ORF">LSAC_02976</name>
</gene>
<comment type="similarity">
    <text evidence="6">Belongs to the peptidase M3 family.</text>
</comment>
<feature type="domain" description="Oligopeptidase F N-terminal" evidence="8">
    <location>
        <begin position="139"/>
        <end position="186"/>
    </location>
</feature>
<sequence length="602" mass="67678">MTKPQSAPRWDVSNVFPGLESPELEAAFTQLRAQIAVLQARMDAELPQVDENTPAPRLAALLSELVDGLNQIFDLGGTLESYLVAFVSTDSYNTLAQRRYSEYEQTWVPAQMLEMRLRALAGKVAARLDEVNAQPGSAAAHAFYLRDAAAQSRYQMSEAEETLAAELALSGGNAWGRLQGVVTSQMSVPFELDGQMQKLPMPALINLRSHPDGDVRRRAYEAEMAAWESAREPLAAALNGVKGTVETLNRRRGRRDAVHSALDEARIDQPTLDAMLGAMRDSFPMFRQYFQAKARKLGKEKLPWWDLFAPMGQNSQSFTYDAARSYILEQFGGFSPHLESFAQRAFEKNWIDAEQRSGKQGGAFCMSLPLQKESRILCNFDGSFDQVSTIAHELGHGFHDDCLFRAGKTNLQRRTPMTLAETASILCETIIMEAAYAEARDDGQKLAILDSALINDSQLIVDISSRYLFEQALFERRAQSELSADEICELMRQAQLQTYGDGLDERYLHPYMWTWKPHYYSVGLSFYNFPYAFGLLFGLGLYAEYRARGAEFVPDYMHLLASTGEGTAAELGARFGLDLTQPDFWRKSLRVVEERIRQYQAL</sequence>
<dbReference type="Proteomes" id="UP000050501">
    <property type="component" value="Unassembled WGS sequence"/>
</dbReference>
<evidence type="ECO:0000256" key="4">
    <source>
        <dbReference type="ARBA" id="ARBA00022833"/>
    </source>
</evidence>
<keyword evidence="5 6" id="KW-0482">Metalloprotease</keyword>
<evidence type="ECO:0000256" key="1">
    <source>
        <dbReference type="ARBA" id="ARBA00022670"/>
    </source>
</evidence>
<evidence type="ECO:0000256" key="6">
    <source>
        <dbReference type="RuleBase" id="RU003435"/>
    </source>
</evidence>
<name>A0A0M8JQ42_9CHLR</name>
<proteinExistence type="inferred from homology"/>
<dbReference type="InterPro" id="IPR013647">
    <property type="entry name" value="OligopepF_N_dom"/>
</dbReference>
<dbReference type="InterPro" id="IPR011977">
    <property type="entry name" value="Pept_M3B_clade3"/>
</dbReference>
<reference evidence="9" key="1">
    <citation type="journal article" date="2015" name="Genome Announc.">
        <title>Draft Genome Sequences of Anaerolinea thermolimosa IMO-1, Bellilinea caldifistulae GOMI-1, Leptolinea tardivitalis YMTK-2, Levilinea saccharolytica KIBI-1, Longilinea arvoryzae KOME-1, Previously Described as Members of the Class Anaerolineae (Chloroflexi).</title>
        <authorList>
            <person name="Matsuura N."/>
            <person name="Tourlousse M.D."/>
            <person name="Ohashi A."/>
            <person name="Hugenholtz P."/>
            <person name="Sekiguchi Y."/>
        </authorList>
    </citation>
    <scope>NUCLEOTIDE SEQUENCE</scope>
    <source>
        <strain evidence="9">KIBI-1</strain>
    </source>
</reference>
<dbReference type="OrthoDB" id="9766487at2"/>
<protein>
    <submittedName>
        <fullName evidence="9">Oligoendopeptidase, pepF/M3 family</fullName>
    </submittedName>
</protein>
<evidence type="ECO:0000313" key="11">
    <source>
        <dbReference type="Proteomes" id="UP000050501"/>
    </source>
</evidence>
<dbReference type="Gene3D" id="1.20.140.70">
    <property type="entry name" value="Oligopeptidase f, N-terminal domain"/>
    <property type="match status" value="1"/>
</dbReference>
<keyword evidence="3 6" id="KW-0378">Hydrolase</keyword>
<dbReference type="SUPFAM" id="SSF55486">
    <property type="entry name" value="Metalloproteases ('zincins'), catalytic domain"/>
    <property type="match status" value="1"/>
</dbReference>
<dbReference type="Gene3D" id="1.10.1370.20">
    <property type="entry name" value="Oligoendopeptidase f, C-terminal domain"/>
    <property type="match status" value="1"/>
</dbReference>
<evidence type="ECO:0000259" key="8">
    <source>
        <dbReference type="Pfam" id="PF08439"/>
    </source>
</evidence>
<keyword evidence="1 6" id="KW-0645">Protease</keyword>
<dbReference type="PANTHER" id="PTHR34217:SF1">
    <property type="entry name" value="CARBOXYPEPTIDASE 1"/>
    <property type="match status" value="1"/>
</dbReference>
<feature type="domain" description="Peptidase M3A/M3B catalytic" evidence="7">
    <location>
        <begin position="207"/>
        <end position="590"/>
    </location>
</feature>
<accession>A0A0M8JQ42</accession>
<dbReference type="InterPro" id="IPR042088">
    <property type="entry name" value="OligoPept_F_C"/>
</dbReference>
<dbReference type="InterPro" id="IPR034006">
    <property type="entry name" value="M3B_PepF_2"/>
</dbReference>
<organism evidence="9">
    <name type="scientific">Levilinea saccharolytica</name>
    <dbReference type="NCBI Taxonomy" id="229921"/>
    <lineage>
        <taxon>Bacteria</taxon>
        <taxon>Bacillati</taxon>
        <taxon>Chloroflexota</taxon>
        <taxon>Anaerolineae</taxon>
        <taxon>Anaerolineales</taxon>
        <taxon>Anaerolineaceae</taxon>
        <taxon>Levilinea</taxon>
    </lineage>
</organism>
<dbReference type="AlphaFoldDB" id="A0A0M8JQ42"/>
<dbReference type="Pfam" id="PF01432">
    <property type="entry name" value="Peptidase_M3"/>
    <property type="match status" value="1"/>
</dbReference>
<evidence type="ECO:0000256" key="3">
    <source>
        <dbReference type="ARBA" id="ARBA00022801"/>
    </source>
</evidence>
<dbReference type="GO" id="GO:0046872">
    <property type="term" value="F:metal ion binding"/>
    <property type="evidence" value="ECO:0007669"/>
    <property type="project" value="UniProtKB-UniRule"/>
</dbReference>
<dbReference type="RefSeq" id="WP_062419386.1">
    <property type="nucleotide sequence ID" value="NZ_BBXZ01000158.1"/>
</dbReference>
<evidence type="ECO:0000256" key="5">
    <source>
        <dbReference type="ARBA" id="ARBA00023049"/>
    </source>
</evidence>
<dbReference type="EMBL" id="DF967975">
    <property type="protein sequence ID" value="GAP19078.1"/>
    <property type="molecule type" value="Genomic_DNA"/>
</dbReference>
<dbReference type="PATRIC" id="fig|229921.5.peg.427"/>
<dbReference type="EMBL" id="LGCM01000003">
    <property type="protein sequence ID" value="KPL91584.1"/>
    <property type="molecule type" value="Genomic_DNA"/>
</dbReference>
<evidence type="ECO:0000256" key="2">
    <source>
        <dbReference type="ARBA" id="ARBA00022723"/>
    </source>
</evidence>
<dbReference type="PANTHER" id="PTHR34217">
    <property type="entry name" value="METAL-DEPENDENT CARBOXYPEPTIDASE"/>
    <property type="match status" value="1"/>
</dbReference>
<comment type="cofactor">
    <cofactor evidence="6">
        <name>Zn(2+)</name>
        <dbReference type="ChEBI" id="CHEBI:29105"/>
    </cofactor>
    <text evidence="6">Binds 1 zinc ion.</text>
</comment>
<dbReference type="GO" id="GO:0004222">
    <property type="term" value="F:metalloendopeptidase activity"/>
    <property type="evidence" value="ECO:0007669"/>
    <property type="project" value="InterPro"/>
</dbReference>
<dbReference type="STRING" id="229921.ADN01_01320"/>
<reference evidence="10 11" key="2">
    <citation type="submission" date="2015-07" db="EMBL/GenBank/DDBJ databases">
        <title>Genome sequence of Levilinea saccharolytica DSM 16555.</title>
        <authorList>
            <person name="Hemp J."/>
            <person name="Ward L.M."/>
            <person name="Pace L.A."/>
            <person name="Fischer W.W."/>
        </authorList>
    </citation>
    <scope>NUCLEOTIDE SEQUENCE [LARGE SCALE GENOMIC DNA]</scope>
    <source>
        <strain evidence="10 11">KIBI-1</strain>
    </source>
</reference>
<keyword evidence="4 6" id="KW-0862">Zinc</keyword>